<proteinExistence type="inferred from homology"/>
<dbReference type="GO" id="GO:0044539">
    <property type="term" value="P:long-chain fatty acid import into cell"/>
    <property type="evidence" value="ECO:0000318"/>
    <property type="project" value="GO_Central"/>
</dbReference>
<dbReference type="EMBL" id="EAAA01002644">
    <property type="status" value="NOT_ANNOTATED_CDS"/>
    <property type="molecule type" value="Genomic_DNA"/>
</dbReference>
<keyword evidence="10 23" id="KW-1133">Transmembrane helix</keyword>
<evidence type="ECO:0000313" key="26">
    <source>
        <dbReference type="Ensembl" id="ENSCINP00000009249.3"/>
    </source>
</evidence>
<protein>
    <recommendedName>
        <fullName evidence="21">Very long-chain fatty acid transport protein</fullName>
        <ecNumber evidence="15">6.2.1.3</ecNumber>
    </recommendedName>
    <alternativeName>
        <fullName evidence="17">Long-chain-fatty-acid--CoA ligase</fullName>
    </alternativeName>
    <alternativeName>
        <fullName evidence="22">Very-long-chain acyl-CoA synthetase</fullName>
    </alternativeName>
</protein>
<keyword evidence="5" id="KW-0436">Ligase</keyword>
<evidence type="ECO:0000259" key="24">
    <source>
        <dbReference type="Pfam" id="PF00501"/>
    </source>
</evidence>
<evidence type="ECO:0000256" key="20">
    <source>
        <dbReference type="ARBA" id="ARBA00060276"/>
    </source>
</evidence>
<evidence type="ECO:0000256" key="1">
    <source>
        <dbReference type="ARBA" id="ARBA00004651"/>
    </source>
</evidence>
<keyword evidence="8" id="KW-0276">Fatty acid metabolism</keyword>
<dbReference type="GO" id="GO:0005886">
    <property type="term" value="C:plasma membrane"/>
    <property type="evidence" value="ECO:0000318"/>
    <property type="project" value="GO_Central"/>
</dbReference>
<dbReference type="GO" id="GO:0005324">
    <property type="term" value="F:long-chain fatty acid transmembrane transporter activity"/>
    <property type="evidence" value="ECO:0000318"/>
    <property type="project" value="GO_Central"/>
</dbReference>
<comment type="catalytic activity">
    <reaction evidence="19">
        <text>tetracosanoate + ATP + CoA = tetracosanoyl-CoA + AMP + diphosphate</text>
        <dbReference type="Rhea" id="RHEA:33639"/>
        <dbReference type="ChEBI" id="CHEBI:30616"/>
        <dbReference type="ChEBI" id="CHEBI:31014"/>
        <dbReference type="ChEBI" id="CHEBI:33019"/>
        <dbReference type="ChEBI" id="CHEBI:57287"/>
        <dbReference type="ChEBI" id="CHEBI:65052"/>
        <dbReference type="ChEBI" id="CHEBI:456215"/>
    </reaction>
    <physiologicalReaction direction="left-to-right" evidence="19">
        <dbReference type="Rhea" id="RHEA:33640"/>
    </physiologicalReaction>
</comment>
<dbReference type="HOGENOM" id="CLU_000022_46_2_1"/>
<dbReference type="GO" id="GO:0005789">
    <property type="term" value="C:endoplasmic reticulum membrane"/>
    <property type="evidence" value="ECO:0000318"/>
    <property type="project" value="GO_Central"/>
</dbReference>
<evidence type="ECO:0000256" key="22">
    <source>
        <dbReference type="ARBA" id="ARBA00078285"/>
    </source>
</evidence>
<keyword evidence="6 23" id="KW-0812">Transmembrane</keyword>
<evidence type="ECO:0000256" key="12">
    <source>
        <dbReference type="ARBA" id="ARBA00023098"/>
    </source>
</evidence>
<evidence type="ECO:0000256" key="11">
    <source>
        <dbReference type="ARBA" id="ARBA00023055"/>
    </source>
</evidence>
<dbReference type="SUPFAM" id="SSF56801">
    <property type="entry name" value="Acetyl-CoA synthetase-like"/>
    <property type="match status" value="1"/>
</dbReference>
<dbReference type="Pfam" id="PF00501">
    <property type="entry name" value="AMP-binding"/>
    <property type="match status" value="1"/>
</dbReference>
<sequence length="624" mass="70586">MFKLNCVLPYAVAVPAGFVLLWQLIKRWYPWIPEDFAFLSKLIRGLRLLSFYRKNNIAVCDRLAEVAKATPDHPFLVYEDDKFSYMQMHKWVNKCGRTFRSMGVQPKDKVGLMMMNEPAFIAVWLGCNRIGAICSFLNFNLRSKSLMHCIDLSDTKIIIAGSDAAILEALNEVESELKERGIEVYVYGEIYKSNGLFNILFADKEISDDIPRSWREDVTSADVIGYIFTSGTTGFPKAVNMDNRKFFAGAVLLSFANPSPSDVIYTSLPLYHSSGLCIGVTGAIVHGCTCVLRKKFSASKFWPDCCKYNVTIVQYIGEILRYVCKQPETPEDTKHSVRLIIGNGLRPDVWKQFLERYGADIHVLEFYAATEGNVGFVNQHNKFGCVGTFSPLLRKFGSAIIKFDVNTEELVRDKNGRPIRCGPNEPGLLVAKITAHTAISSYKGKKSLTEKKVLKNLFKEGDSYFNTGDLLMYDDQHRLYFCDRVGDTFRWKGENVSTNEVSDTVVHAEGIRECNVYGVQVPGHDGRAGMVTVVLESDELDCEALYKHVEHALPSYARPMFVRVQPELEVTGTFKQRKVNLQKEGFDLEKVSGDKLFYMNIQAKTYSPITPEIQKKIETGEIRL</sequence>
<keyword evidence="13 23" id="KW-0472">Membrane</keyword>
<dbReference type="InterPro" id="IPR025110">
    <property type="entry name" value="AMP-bd_C"/>
</dbReference>
<evidence type="ECO:0000256" key="19">
    <source>
        <dbReference type="ARBA" id="ARBA00048666"/>
    </source>
</evidence>
<comment type="similarity">
    <text evidence="2">Belongs to the ATP-dependent AMP-binding enzyme family.</text>
</comment>
<keyword evidence="12" id="KW-0443">Lipid metabolism</keyword>
<evidence type="ECO:0000256" key="7">
    <source>
        <dbReference type="ARBA" id="ARBA00022741"/>
    </source>
</evidence>
<comment type="function">
    <text evidence="20">Acyl-CoA synthetase required for both the import of long chain fatty acids (LCFAs) (C14-C18) and the activation very long chain fatty acids (VLCFAs) (C20-C26) by esterification of the fatty acids into metabolically active CoA-thioesters for subsequent degradation or incorporation into phospholipids. The transport and fatty acyl-CoA synthetase activities are genetically separable and are thus independent activities. Esterifies VLCFAs in the peroxisome matrix. The VLCFAs are actively transported into peroxisomes by a PXA1-PXA2 heterodimeric transporter in the peroxisomal membrane.</text>
</comment>
<evidence type="ECO:0000256" key="21">
    <source>
        <dbReference type="ARBA" id="ARBA00068795"/>
    </source>
</evidence>
<evidence type="ECO:0000256" key="5">
    <source>
        <dbReference type="ARBA" id="ARBA00022598"/>
    </source>
</evidence>
<dbReference type="InterPro" id="IPR042099">
    <property type="entry name" value="ANL_N_sf"/>
</dbReference>
<dbReference type="AlphaFoldDB" id="F6U4H3"/>
<evidence type="ECO:0000256" key="16">
    <source>
        <dbReference type="ARBA" id="ARBA00036527"/>
    </source>
</evidence>
<evidence type="ECO:0000256" key="4">
    <source>
        <dbReference type="ARBA" id="ARBA00022475"/>
    </source>
</evidence>
<dbReference type="GeneTree" id="ENSGT00940000170361"/>
<feature type="transmembrane region" description="Helical" evidence="23">
    <location>
        <begin position="7"/>
        <end position="25"/>
    </location>
</feature>
<dbReference type="STRING" id="7719.ENSCINP00000009249"/>
<evidence type="ECO:0000256" key="15">
    <source>
        <dbReference type="ARBA" id="ARBA00026121"/>
    </source>
</evidence>
<dbReference type="NCBIfam" id="NF006134">
    <property type="entry name" value="PRK08279.1"/>
    <property type="match status" value="1"/>
</dbReference>
<dbReference type="FunFam" id="3.30.300.30:FF:000002">
    <property type="entry name" value="Long-chain fatty acid transport protein 1"/>
    <property type="match status" value="1"/>
</dbReference>
<dbReference type="PROSITE" id="PS00455">
    <property type="entry name" value="AMP_BINDING"/>
    <property type="match status" value="1"/>
</dbReference>
<evidence type="ECO:0000256" key="3">
    <source>
        <dbReference type="ARBA" id="ARBA00022448"/>
    </source>
</evidence>
<dbReference type="Gene3D" id="3.30.300.30">
    <property type="match status" value="1"/>
</dbReference>
<dbReference type="Pfam" id="PF13193">
    <property type="entry name" value="AMP-binding_C"/>
    <property type="match status" value="1"/>
</dbReference>
<feature type="domain" description="AMP-dependent synthetase/ligase" evidence="24">
    <location>
        <begin position="64"/>
        <end position="430"/>
    </location>
</feature>
<reference evidence="26" key="4">
    <citation type="submission" date="2025-09" db="UniProtKB">
        <authorList>
            <consortium name="Ensembl"/>
        </authorList>
    </citation>
    <scope>IDENTIFICATION</scope>
</reference>
<evidence type="ECO:0000256" key="6">
    <source>
        <dbReference type="ARBA" id="ARBA00022692"/>
    </source>
</evidence>
<keyword evidence="14" id="KW-0576">Peroxisome</keyword>
<dbReference type="Gene3D" id="3.40.50.12780">
    <property type="entry name" value="N-terminal domain of ligase-like"/>
    <property type="match status" value="1"/>
</dbReference>
<evidence type="ECO:0000256" key="14">
    <source>
        <dbReference type="ARBA" id="ARBA00023140"/>
    </source>
</evidence>
<comment type="subcellular location">
    <subcellularLocation>
        <location evidence="1">Cell membrane</location>
        <topology evidence="1">Multi-pass membrane protein</topology>
    </subcellularLocation>
    <subcellularLocation>
        <location evidence="18">Peroxisome membrane</location>
    </subcellularLocation>
</comment>
<dbReference type="InterPro" id="IPR045851">
    <property type="entry name" value="AMP-bd_C_sf"/>
</dbReference>
<evidence type="ECO:0000256" key="10">
    <source>
        <dbReference type="ARBA" id="ARBA00022989"/>
    </source>
</evidence>
<reference evidence="27" key="1">
    <citation type="journal article" date="2002" name="Science">
        <title>The draft genome of Ciona intestinalis: insights into chordate and vertebrate origins.</title>
        <authorList>
            <person name="Dehal P."/>
            <person name="Satou Y."/>
            <person name="Campbell R.K."/>
            <person name="Chapman J."/>
            <person name="Degnan B."/>
            <person name="De Tomaso A."/>
            <person name="Davidson B."/>
            <person name="Di Gregorio A."/>
            <person name="Gelpke M."/>
            <person name="Goodstein D.M."/>
            <person name="Harafuji N."/>
            <person name="Hastings K.E."/>
            <person name="Ho I."/>
            <person name="Hotta K."/>
            <person name="Huang W."/>
            <person name="Kawashima T."/>
            <person name="Lemaire P."/>
            <person name="Martinez D."/>
            <person name="Meinertzhagen I.A."/>
            <person name="Necula S."/>
            <person name="Nonaka M."/>
            <person name="Putnam N."/>
            <person name="Rash S."/>
            <person name="Saiga H."/>
            <person name="Satake M."/>
            <person name="Terry A."/>
            <person name="Yamada L."/>
            <person name="Wang H.G."/>
            <person name="Awazu S."/>
            <person name="Azumi K."/>
            <person name="Boore J."/>
            <person name="Branno M."/>
            <person name="Chin-Bow S."/>
            <person name="DeSantis R."/>
            <person name="Doyle S."/>
            <person name="Francino P."/>
            <person name="Keys D.N."/>
            <person name="Haga S."/>
            <person name="Hayashi H."/>
            <person name="Hino K."/>
            <person name="Imai K.S."/>
            <person name="Inaba K."/>
            <person name="Kano S."/>
            <person name="Kobayashi K."/>
            <person name="Kobayashi M."/>
            <person name="Lee B.I."/>
            <person name="Makabe K.W."/>
            <person name="Manohar C."/>
            <person name="Matassi G."/>
            <person name="Medina M."/>
            <person name="Mochizuki Y."/>
            <person name="Mount S."/>
            <person name="Morishita T."/>
            <person name="Miura S."/>
            <person name="Nakayama A."/>
            <person name="Nishizaka S."/>
            <person name="Nomoto H."/>
            <person name="Ohta F."/>
            <person name="Oishi K."/>
            <person name="Rigoutsos I."/>
            <person name="Sano M."/>
            <person name="Sasaki A."/>
            <person name="Sasakura Y."/>
            <person name="Shoguchi E."/>
            <person name="Shin-i T."/>
            <person name="Spagnuolo A."/>
            <person name="Stainier D."/>
            <person name="Suzuki M.M."/>
            <person name="Tassy O."/>
            <person name="Takatori N."/>
            <person name="Tokuoka M."/>
            <person name="Yagi K."/>
            <person name="Yoshizaki F."/>
            <person name="Wada S."/>
            <person name="Zhang C."/>
            <person name="Hyatt P.D."/>
            <person name="Larimer F."/>
            <person name="Detter C."/>
            <person name="Doggett N."/>
            <person name="Glavina T."/>
            <person name="Hawkins T."/>
            <person name="Richardson P."/>
            <person name="Lucas S."/>
            <person name="Kohara Y."/>
            <person name="Levine M."/>
            <person name="Satoh N."/>
            <person name="Rokhsar D.S."/>
        </authorList>
    </citation>
    <scope>NUCLEOTIDE SEQUENCE [LARGE SCALE GENOMIC DNA]</scope>
</reference>
<dbReference type="GO" id="GO:0005778">
    <property type="term" value="C:peroxisomal membrane"/>
    <property type="evidence" value="ECO:0007669"/>
    <property type="project" value="UniProtKB-SubCell"/>
</dbReference>
<evidence type="ECO:0000256" key="17">
    <source>
        <dbReference type="ARBA" id="ARBA00041297"/>
    </source>
</evidence>
<evidence type="ECO:0000256" key="8">
    <source>
        <dbReference type="ARBA" id="ARBA00022832"/>
    </source>
</evidence>
<dbReference type="GO" id="GO:0001676">
    <property type="term" value="P:long-chain fatty acid metabolic process"/>
    <property type="evidence" value="ECO:0000318"/>
    <property type="project" value="GO_Central"/>
</dbReference>
<dbReference type="InterPro" id="IPR000873">
    <property type="entry name" value="AMP-dep_synth/lig_dom"/>
</dbReference>
<evidence type="ECO:0000256" key="18">
    <source>
        <dbReference type="ARBA" id="ARBA00046271"/>
    </source>
</evidence>
<keyword evidence="3" id="KW-0813">Transport</keyword>
<dbReference type="GO" id="GO:0004467">
    <property type="term" value="F:long-chain fatty acid-CoA ligase activity"/>
    <property type="evidence" value="ECO:0000318"/>
    <property type="project" value="GO_Central"/>
</dbReference>
<dbReference type="FunFam" id="3.40.50.12780:FF:000019">
    <property type="entry name" value="Long-chain fatty acid transporter"/>
    <property type="match status" value="1"/>
</dbReference>
<evidence type="ECO:0000313" key="27">
    <source>
        <dbReference type="Proteomes" id="UP000008144"/>
    </source>
</evidence>
<comment type="catalytic activity">
    <reaction evidence="16">
        <text>a very long-chain fatty acid + ATP + CoA = a very long-chain fatty acyl-CoA + AMP + diphosphate</text>
        <dbReference type="Rhea" id="RHEA:54536"/>
        <dbReference type="ChEBI" id="CHEBI:30616"/>
        <dbReference type="ChEBI" id="CHEBI:33019"/>
        <dbReference type="ChEBI" id="CHEBI:57287"/>
        <dbReference type="ChEBI" id="CHEBI:58950"/>
        <dbReference type="ChEBI" id="CHEBI:138261"/>
        <dbReference type="ChEBI" id="CHEBI:456215"/>
    </reaction>
    <physiologicalReaction direction="left-to-right" evidence="16">
        <dbReference type="Rhea" id="RHEA:54537"/>
    </physiologicalReaction>
</comment>
<evidence type="ECO:0000256" key="9">
    <source>
        <dbReference type="ARBA" id="ARBA00022840"/>
    </source>
</evidence>
<evidence type="ECO:0000256" key="13">
    <source>
        <dbReference type="ARBA" id="ARBA00023136"/>
    </source>
</evidence>
<keyword evidence="7" id="KW-0547">Nucleotide-binding</keyword>
<evidence type="ECO:0000256" key="23">
    <source>
        <dbReference type="SAM" id="Phobius"/>
    </source>
</evidence>
<feature type="domain" description="AMP-binding enzyme C-terminal" evidence="25">
    <location>
        <begin position="503"/>
        <end position="575"/>
    </location>
</feature>
<keyword evidence="11" id="KW-0445">Lipid transport</keyword>
<dbReference type="InterPro" id="IPR020845">
    <property type="entry name" value="AMP-binding_CS"/>
</dbReference>
<dbReference type="OMA" id="IIHELYA"/>
<reference evidence="26" key="3">
    <citation type="submission" date="2025-08" db="UniProtKB">
        <authorList>
            <consortium name="Ensembl"/>
        </authorList>
    </citation>
    <scope>IDENTIFICATION</scope>
</reference>
<name>F6U4H3_CIOIN</name>
<dbReference type="Ensembl" id="ENSCINT00000009249.3">
    <property type="protein sequence ID" value="ENSCINP00000009249.3"/>
    <property type="gene ID" value="ENSCING00000004468.3"/>
</dbReference>
<evidence type="ECO:0000256" key="2">
    <source>
        <dbReference type="ARBA" id="ARBA00006432"/>
    </source>
</evidence>
<keyword evidence="9" id="KW-0067">ATP-binding</keyword>
<reference evidence="26" key="2">
    <citation type="journal article" date="2008" name="Genome Biol.">
        <title>Improved genome assembly and evidence-based global gene model set for the chordate Ciona intestinalis: new insight into intron and operon populations.</title>
        <authorList>
            <person name="Satou Y."/>
            <person name="Mineta K."/>
            <person name="Ogasawara M."/>
            <person name="Sasakura Y."/>
            <person name="Shoguchi E."/>
            <person name="Ueno K."/>
            <person name="Yamada L."/>
            <person name="Matsumoto J."/>
            <person name="Wasserscheid J."/>
            <person name="Dewar K."/>
            <person name="Wiley G.B."/>
            <person name="Macmil S.L."/>
            <person name="Roe B.A."/>
            <person name="Zeller R.W."/>
            <person name="Hastings K.E."/>
            <person name="Lemaire P."/>
            <person name="Lindquist E."/>
            <person name="Endo T."/>
            <person name="Hotta K."/>
            <person name="Inaba K."/>
        </authorList>
    </citation>
    <scope>NUCLEOTIDE SEQUENCE [LARGE SCALE GENOMIC DNA]</scope>
    <source>
        <strain evidence="26">wild type</strain>
    </source>
</reference>
<dbReference type="PANTHER" id="PTHR43107:SF22">
    <property type="entry name" value="VERY LONG-CHAIN ACYL-COA SYNTHETASE"/>
    <property type="match status" value="1"/>
</dbReference>
<dbReference type="EC" id="6.2.1.3" evidence="15"/>
<dbReference type="PANTHER" id="PTHR43107">
    <property type="entry name" value="LONG-CHAIN FATTY ACID TRANSPORT PROTEIN"/>
    <property type="match status" value="1"/>
</dbReference>
<dbReference type="Proteomes" id="UP000008144">
    <property type="component" value="Chromosome 8"/>
</dbReference>
<dbReference type="InParanoid" id="F6U4H3"/>
<accession>F6U4H3</accession>
<organism evidence="26 27">
    <name type="scientific">Ciona intestinalis</name>
    <name type="common">Transparent sea squirt</name>
    <name type="synonym">Ascidia intestinalis</name>
    <dbReference type="NCBI Taxonomy" id="7719"/>
    <lineage>
        <taxon>Eukaryota</taxon>
        <taxon>Metazoa</taxon>
        <taxon>Chordata</taxon>
        <taxon>Tunicata</taxon>
        <taxon>Ascidiacea</taxon>
        <taxon>Phlebobranchia</taxon>
        <taxon>Cionidae</taxon>
        <taxon>Ciona</taxon>
    </lineage>
</organism>
<dbReference type="GO" id="GO:0005524">
    <property type="term" value="F:ATP binding"/>
    <property type="evidence" value="ECO:0007669"/>
    <property type="project" value="UniProtKB-KW"/>
</dbReference>
<keyword evidence="27" id="KW-1185">Reference proteome</keyword>
<keyword evidence="4" id="KW-1003">Cell membrane</keyword>
<evidence type="ECO:0000259" key="25">
    <source>
        <dbReference type="Pfam" id="PF13193"/>
    </source>
</evidence>